<keyword evidence="1" id="KW-0831">Ubiquinone biosynthesis</keyword>
<dbReference type="PANTHER" id="PTHR38693:SF1">
    <property type="entry name" value="UBIQUINONE BIOSYNTHESIS ACCESSORY FACTOR UBIJ"/>
    <property type="match status" value="1"/>
</dbReference>
<sequence>MLASVTIAPLNHLLRGESWARKRLQPCAGKTARFRVPPFLDLALTVQASGELSPASTAAPNDAVFTLDPGLLPRLLACDEDAYREIRVSGDSAFAEEILDIGKNLRWDVEQDLSAAIGDILAHRVVRTGESLMRWHTGTIRNVSQTLLEYLTEEQPLLARPPDMHEFINEVNALRAKVANLEIRVKALTNQLL</sequence>
<feature type="coiled-coil region" evidence="2">
    <location>
        <begin position="164"/>
        <end position="191"/>
    </location>
</feature>
<dbReference type="OrthoDB" id="8525483at2"/>
<dbReference type="AlphaFoldDB" id="A0A1I4XJP3"/>
<comment type="subcellular location">
    <subcellularLocation>
        <location evidence="1">Cytoplasm</location>
    </subcellularLocation>
</comment>
<dbReference type="PANTHER" id="PTHR38693">
    <property type="entry name" value="UBIQUINONE BIOSYNTHESIS PROTEIN UBIJ"/>
    <property type="match status" value="1"/>
</dbReference>
<dbReference type="Proteomes" id="UP000183107">
    <property type="component" value="Unassembled WGS sequence"/>
</dbReference>
<dbReference type="RefSeq" id="WP_074793656.1">
    <property type="nucleotide sequence ID" value="NZ_FOVJ01000001.1"/>
</dbReference>
<evidence type="ECO:0000313" key="4">
    <source>
        <dbReference type="EMBL" id="SFN26148.1"/>
    </source>
</evidence>
<evidence type="ECO:0000256" key="2">
    <source>
        <dbReference type="SAM" id="Coils"/>
    </source>
</evidence>
<dbReference type="Pfam" id="PF02036">
    <property type="entry name" value="SCP2"/>
    <property type="match status" value="1"/>
</dbReference>
<reference evidence="5" key="1">
    <citation type="submission" date="2016-10" db="EMBL/GenBank/DDBJ databases">
        <authorList>
            <person name="Varghese N."/>
        </authorList>
    </citation>
    <scope>NUCLEOTIDE SEQUENCE [LARGE SCALE GENOMIC DNA]</scope>
    <source>
        <strain evidence="5">Nsp8</strain>
    </source>
</reference>
<keyword evidence="1" id="KW-0963">Cytoplasm</keyword>
<feature type="domain" description="SCP2" evidence="3">
    <location>
        <begin position="10"/>
        <end position="93"/>
    </location>
</feature>
<keyword evidence="5" id="KW-1185">Reference proteome</keyword>
<dbReference type="GO" id="GO:0005737">
    <property type="term" value="C:cytoplasm"/>
    <property type="evidence" value="ECO:0007669"/>
    <property type="project" value="UniProtKB-SubCell"/>
</dbReference>
<comment type="function">
    <text evidence="1">Required for ubiquinone (coenzyme Q) biosynthesis. Binds hydrophobic ubiquinone biosynthetic intermediates via its SCP2 domain and is essential for the stability of the Ubi complex. May constitute a docking platform where Ubi enzymes assemble and access their SCP2-bound polyprenyl substrates.</text>
</comment>
<organism evidence="4 5">
    <name type="scientific">Nitrosospira briensis</name>
    <dbReference type="NCBI Taxonomy" id="35799"/>
    <lineage>
        <taxon>Bacteria</taxon>
        <taxon>Pseudomonadati</taxon>
        <taxon>Pseudomonadota</taxon>
        <taxon>Betaproteobacteria</taxon>
        <taxon>Nitrosomonadales</taxon>
        <taxon>Nitrosomonadaceae</taxon>
        <taxon>Nitrosospira</taxon>
    </lineage>
</organism>
<comment type="similarity">
    <text evidence="1">Belongs to the UbiJ family.</text>
</comment>
<dbReference type="InterPro" id="IPR038989">
    <property type="entry name" value="UbiJ"/>
</dbReference>
<evidence type="ECO:0000313" key="5">
    <source>
        <dbReference type="Proteomes" id="UP000183107"/>
    </source>
</evidence>
<proteinExistence type="inferred from homology"/>
<gene>
    <name evidence="1" type="primary">ubiJ</name>
    <name evidence="4" type="ORF">SAMN05216386_0172</name>
</gene>
<dbReference type="InterPro" id="IPR003033">
    <property type="entry name" value="SCP2_sterol-bd_dom"/>
</dbReference>
<comment type="pathway">
    <text evidence="1">Cofactor biosynthesis; ubiquinone biosynthesis.</text>
</comment>
<keyword evidence="2" id="KW-0175">Coiled coil</keyword>
<accession>A0A1I4XJP3</accession>
<protein>
    <recommendedName>
        <fullName evidence="1">Ubiquinone biosynthesis accessory factor UbiJ</fullName>
    </recommendedName>
</protein>
<evidence type="ECO:0000259" key="3">
    <source>
        <dbReference type="Pfam" id="PF02036"/>
    </source>
</evidence>
<name>A0A1I4XJP3_9PROT</name>
<dbReference type="UniPathway" id="UPA00232"/>
<dbReference type="GO" id="GO:0006744">
    <property type="term" value="P:ubiquinone biosynthetic process"/>
    <property type="evidence" value="ECO:0007669"/>
    <property type="project" value="UniProtKB-UniRule"/>
</dbReference>
<dbReference type="HAMAP" id="MF_02215">
    <property type="entry name" value="UbiJ"/>
    <property type="match status" value="1"/>
</dbReference>
<dbReference type="EMBL" id="FOVJ01000001">
    <property type="protein sequence ID" value="SFN26148.1"/>
    <property type="molecule type" value="Genomic_DNA"/>
</dbReference>
<evidence type="ECO:0000256" key="1">
    <source>
        <dbReference type="HAMAP-Rule" id="MF_02215"/>
    </source>
</evidence>
<keyword evidence="4" id="KW-0830">Ubiquinone</keyword>